<keyword evidence="3" id="KW-1185">Reference proteome</keyword>
<feature type="compositionally biased region" description="Low complexity" evidence="1">
    <location>
        <begin position="13"/>
        <end position="24"/>
    </location>
</feature>
<comment type="caution">
    <text evidence="2">The sequence shown here is derived from an EMBL/GenBank/DDBJ whole genome shotgun (WGS) entry which is preliminary data.</text>
</comment>
<name>A0A9P5HFX0_9HYPO</name>
<organism evidence="2 3">
    <name type="scientific">Cylindrodendrum hubeiense</name>
    <dbReference type="NCBI Taxonomy" id="595255"/>
    <lineage>
        <taxon>Eukaryota</taxon>
        <taxon>Fungi</taxon>
        <taxon>Dikarya</taxon>
        <taxon>Ascomycota</taxon>
        <taxon>Pezizomycotina</taxon>
        <taxon>Sordariomycetes</taxon>
        <taxon>Hypocreomycetidae</taxon>
        <taxon>Hypocreales</taxon>
        <taxon>Nectriaceae</taxon>
        <taxon>Cylindrodendrum</taxon>
    </lineage>
</organism>
<accession>A0A9P5HFX0</accession>
<evidence type="ECO:0000256" key="1">
    <source>
        <dbReference type="SAM" id="MobiDB-lite"/>
    </source>
</evidence>
<dbReference type="EMBL" id="JAANBB010000030">
    <property type="protein sequence ID" value="KAF7554626.1"/>
    <property type="molecule type" value="Genomic_DNA"/>
</dbReference>
<dbReference type="AlphaFoldDB" id="A0A9P5HFX0"/>
<sequence length="272" mass="28670">MVGRRLRPDRRSTGSCSGASSGSSGRRGRLRRLDEALLGGVDVLGHQLAGVRGLAVTGQRAAQLGAQVLERVAGVLGDVLDDQGQVLEQVDGPDLGGRLGHDVPGPHAHGAVDAARGARAAHLEVGPVGVGDAERVRGRAVGAGRRAAAAWASGGEVWMGAWRRGASGERRLPRSHKGARGAACVRQLSHSIRRIVVSRPVRVNLRRRREESVAASSCPNRGLDPCWRAEAETRGCEPHDEIAFCACIWSSTRSHVRSRDAAPAPLPAVMIP</sequence>
<evidence type="ECO:0000313" key="2">
    <source>
        <dbReference type="EMBL" id="KAF7554626.1"/>
    </source>
</evidence>
<proteinExistence type="predicted"/>
<evidence type="ECO:0000313" key="3">
    <source>
        <dbReference type="Proteomes" id="UP000722485"/>
    </source>
</evidence>
<feature type="region of interest" description="Disordered" evidence="1">
    <location>
        <begin position="1"/>
        <end position="28"/>
    </location>
</feature>
<dbReference type="Proteomes" id="UP000722485">
    <property type="component" value="Unassembled WGS sequence"/>
</dbReference>
<protein>
    <submittedName>
        <fullName evidence="2">Uncharacterized protein</fullName>
    </submittedName>
</protein>
<gene>
    <name evidence="2" type="ORF">G7Z17_g2750</name>
</gene>
<reference evidence="2" key="1">
    <citation type="submission" date="2020-03" db="EMBL/GenBank/DDBJ databases">
        <title>Draft Genome Sequence of Cylindrodendrum hubeiense.</title>
        <authorList>
            <person name="Buettner E."/>
            <person name="Kellner H."/>
        </authorList>
    </citation>
    <scope>NUCLEOTIDE SEQUENCE</scope>
    <source>
        <strain evidence="2">IHI 201604</strain>
    </source>
</reference>